<gene>
    <name evidence="2" type="ORF">GM672_19125</name>
</gene>
<sequence>MLFSLPCLMVMISMGHFHWGTRIIHYLDDDDRTAAAPEQSQQSAFCPAFRALRRTPDAAPAWLFYHALSNRRQAMPSKVFKKLTLAAAAAALLLPLVAPHASPLDWFSGERVKGSGNVVKENRQVAAFHGVALSVPGHVEVHTGAGEGVTVEVDDNVLPLIETVVENGVLKIRPVKRNQSVDVRGLKVVVQAREIDSLAVAGSGKLSASRLRGDRVNLELAGSGTIDAGQIEARAVSVAGAGSGKITAVGTADTVKVSIAGSGKADASQLQAKKVEASVSGSGQVLVTATQSLAAAITGSGNIAYHGDPQVSRAVTGSGTIRRLGDAP</sequence>
<dbReference type="Pfam" id="PF10988">
    <property type="entry name" value="DUF2807"/>
    <property type="match status" value="1"/>
</dbReference>
<proteinExistence type="predicted"/>
<evidence type="ECO:0000313" key="3">
    <source>
        <dbReference type="Proteomes" id="UP000430634"/>
    </source>
</evidence>
<organism evidence="2 3">
    <name type="scientific">Pseudoduganella buxea</name>
    <dbReference type="NCBI Taxonomy" id="1949069"/>
    <lineage>
        <taxon>Bacteria</taxon>
        <taxon>Pseudomonadati</taxon>
        <taxon>Pseudomonadota</taxon>
        <taxon>Betaproteobacteria</taxon>
        <taxon>Burkholderiales</taxon>
        <taxon>Oxalobacteraceae</taxon>
        <taxon>Telluria group</taxon>
        <taxon>Pseudoduganella</taxon>
    </lineage>
</organism>
<dbReference type="InterPro" id="IPR021255">
    <property type="entry name" value="DUF2807"/>
</dbReference>
<dbReference type="Gene3D" id="2.160.20.120">
    <property type="match status" value="1"/>
</dbReference>
<protein>
    <submittedName>
        <fullName evidence="2">DUF2807 domain-containing protein</fullName>
    </submittedName>
</protein>
<evidence type="ECO:0000259" key="1">
    <source>
        <dbReference type="Pfam" id="PF10988"/>
    </source>
</evidence>
<feature type="domain" description="Putative auto-transporter adhesin head GIN" evidence="1">
    <location>
        <begin position="127"/>
        <end position="309"/>
    </location>
</feature>
<dbReference type="Proteomes" id="UP000430634">
    <property type="component" value="Unassembled WGS sequence"/>
</dbReference>
<comment type="caution">
    <text evidence="2">The sequence shown here is derived from an EMBL/GenBank/DDBJ whole genome shotgun (WGS) entry which is preliminary data.</text>
</comment>
<reference evidence="2 3" key="1">
    <citation type="submission" date="2019-11" db="EMBL/GenBank/DDBJ databases">
        <title>Type strains purchased from KCTC, JCM and DSMZ.</title>
        <authorList>
            <person name="Lu H."/>
        </authorList>
    </citation>
    <scope>NUCLEOTIDE SEQUENCE [LARGE SCALE GENOMIC DNA]</scope>
    <source>
        <strain evidence="2 3">KCTC 52429</strain>
    </source>
</reference>
<dbReference type="EMBL" id="WNKZ01000062">
    <property type="protein sequence ID" value="MTV54846.1"/>
    <property type="molecule type" value="Genomic_DNA"/>
</dbReference>
<dbReference type="PANTHER" id="PTHR39200:SF1">
    <property type="entry name" value="AUTO-TRANSPORTER ADHESIN HEAD GIN DOMAIN-CONTAINING PROTEIN-RELATED"/>
    <property type="match status" value="1"/>
</dbReference>
<dbReference type="AlphaFoldDB" id="A0A6I3T267"/>
<name>A0A6I3T267_9BURK</name>
<dbReference type="OrthoDB" id="8885859at2"/>
<evidence type="ECO:0000313" key="2">
    <source>
        <dbReference type="EMBL" id="MTV54846.1"/>
    </source>
</evidence>
<dbReference type="PANTHER" id="PTHR39200">
    <property type="entry name" value="HYPOTHETICAL EXPORTED PROTEIN"/>
    <property type="match status" value="1"/>
</dbReference>
<accession>A0A6I3T267</accession>